<accession>A0ACC3S8V8</accession>
<evidence type="ECO:0000313" key="2">
    <source>
        <dbReference type="Proteomes" id="UP001320706"/>
    </source>
</evidence>
<proteinExistence type="predicted"/>
<sequence length="1037" mass="114693">MAAESDALKQEIARVVTSPYPTQLKATCNLELRNAILRADPTLLGRLVSHAVDIRHGSTKYTQAAVSLLALPLPSDIALPATAQELLLQCFEKATKLPSIDTMRIVHLLLQGSCRALLGTLPSETMSQLKTHMFNTLRGVSQSPFHKASPTLYCLSISKDLWQLSSTVINITSNDVVGDLTEIQDKSLSGQIGRPDELARFFVGERAQKVLDLVALHVVSVSAPAQAVPLTDLSSQLELAISIVHAMSEAARHEWMRRQAALYQKLQERCFSACSESIKLQILIFLGTVSGTASLPTQAVGLYSRLLTQVQPFKTWIPSTYLPHSLDVFAPAIAQGTWVRVFGQLITSFLSVNAGSELEAYDTWIELAGRMSELAERTPLLRTGVLSCLATEPISGGIHELLNTKVETIPDAENDIGRSCLATITAQRKSLGSAICALILRCALATQPDEHRLPSALATPLIKKLAYFSNDAPHCKHQLVSLQRRSTGLHFVEAESTPNNAITAHNWRNDLHYKIREQATLQEEVLRSYFSDACRALEMRCETIEAPLREEQAKFAELEARHDALSKACGEMEGQVMDRDLRISALETENDQHLEEIDRLNTRCQELCQQLKAATEELQHAHSIAEEDRKASDTRMQELEMDYAGTTARIEEEIEQLKERLCAEGETAQSLRSNLEHAEMRLSQSSKENGMLLEELDNLKRKRDDDQQAIAHIKREHDDLVSKQAGLEAKFNDYDESLAAKGRQCDSLQAEIRDLRSKGQQELEDLRSSYEHRIVEATSKWDTAKSTLEQQLHSLQENAIRAEEHAAAQHERWQEKVSDLKNKISRLQKECAKKDAQIDEAQEMRNRLMSAMGLGGGAFAQLQTVEPTRSLPVRSSTSQRTSNMTTQTPPPSTPARPVTYDGAEEESVDCSFASTSGRTPKRARPHKSFKVPSLQPRASLGPRSARSVIATRSALRRQPLADVDANRSPTHGISPSKVTFKEVGGEMVKPFGTATQMEFEDLSFTAGDVFASTPGIALVVGSQRLEEDGDPDATADA</sequence>
<keyword evidence="2" id="KW-1185">Reference proteome</keyword>
<protein>
    <submittedName>
        <fullName evidence="1">Uncharacterized protein</fullName>
    </submittedName>
</protein>
<gene>
    <name evidence="1" type="ORF">M8818_005410</name>
</gene>
<evidence type="ECO:0000313" key="1">
    <source>
        <dbReference type="EMBL" id="KAK8201886.1"/>
    </source>
</evidence>
<comment type="caution">
    <text evidence="1">The sequence shown here is derived from an EMBL/GenBank/DDBJ whole genome shotgun (WGS) entry which is preliminary data.</text>
</comment>
<organism evidence="1 2">
    <name type="scientific">Zalaria obscura</name>
    <dbReference type="NCBI Taxonomy" id="2024903"/>
    <lineage>
        <taxon>Eukaryota</taxon>
        <taxon>Fungi</taxon>
        <taxon>Dikarya</taxon>
        <taxon>Ascomycota</taxon>
        <taxon>Pezizomycotina</taxon>
        <taxon>Dothideomycetes</taxon>
        <taxon>Dothideomycetidae</taxon>
        <taxon>Dothideales</taxon>
        <taxon>Zalariaceae</taxon>
        <taxon>Zalaria</taxon>
    </lineage>
</organism>
<dbReference type="EMBL" id="JAMKPW020000033">
    <property type="protein sequence ID" value="KAK8201886.1"/>
    <property type="molecule type" value="Genomic_DNA"/>
</dbReference>
<reference evidence="1" key="1">
    <citation type="submission" date="2024-02" db="EMBL/GenBank/DDBJ databases">
        <title>Metagenome Assembled Genome of Zalaria obscura JY119.</title>
        <authorList>
            <person name="Vighnesh L."/>
            <person name="Jagadeeshwari U."/>
            <person name="Venkata Ramana C."/>
            <person name="Sasikala C."/>
        </authorList>
    </citation>
    <scope>NUCLEOTIDE SEQUENCE</scope>
    <source>
        <strain evidence="1">JY119</strain>
    </source>
</reference>
<name>A0ACC3S8V8_9PEZI</name>
<dbReference type="Proteomes" id="UP001320706">
    <property type="component" value="Unassembled WGS sequence"/>
</dbReference>